<evidence type="ECO:0000256" key="1">
    <source>
        <dbReference type="SAM" id="MobiDB-lite"/>
    </source>
</evidence>
<feature type="region of interest" description="Disordered" evidence="1">
    <location>
        <begin position="22"/>
        <end position="47"/>
    </location>
</feature>
<reference evidence="3" key="2">
    <citation type="submission" date="2013-12" db="EMBL/GenBank/DDBJ databases">
        <authorList>
            <person name="Yu Y."/>
            <person name="Lee S."/>
            <person name="de Baynast K."/>
            <person name="Wissotski M."/>
            <person name="Liu L."/>
            <person name="Talag J."/>
            <person name="Goicoechea J."/>
            <person name="Angelova A."/>
            <person name="Jetty R."/>
            <person name="Kudrna D."/>
            <person name="Golser W."/>
            <person name="Rivera L."/>
            <person name="Zhang J."/>
            <person name="Wing R."/>
        </authorList>
    </citation>
    <scope>NUCLEOTIDE SEQUENCE</scope>
</reference>
<proteinExistence type="predicted"/>
<evidence type="ECO:0000313" key="3">
    <source>
        <dbReference type="Proteomes" id="UP000032180"/>
    </source>
</evidence>
<keyword evidence="3" id="KW-1185">Reference proteome</keyword>
<dbReference type="Gramene" id="LPERR09G11980.1">
    <property type="protein sequence ID" value="LPERR09G11980.1"/>
    <property type="gene ID" value="LPERR09G11980"/>
</dbReference>
<organism evidence="2 3">
    <name type="scientific">Leersia perrieri</name>
    <dbReference type="NCBI Taxonomy" id="77586"/>
    <lineage>
        <taxon>Eukaryota</taxon>
        <taxon>Viridiplantae</taxon>
        <taxon>Streptophyta</taxon>
        <taxon>Embryophyta</taxon>
        <taxon>Tracheophyta</taxon>
        <taxon>Spermatophyta</taxon>
        <taxon>Magnoliopsida</taxon>
        <taxon>Liliopsida</taxon>
        <taxon>Poales</taxon>
        <taxon>Poaceae</taxon>
        <taxon>BOP clade</taxon>
        <taxon>Oryzoideae</taxon>
        <taxon>Oryzeae</taxon>
        <taxon>Oryzinae</taxon>
        <taxon>Leersia</taxon>
    </lineage>
</organism>
<name>A0A0D9XFF9_9ORYZ</name>
<reference evidence="2" key="3">
    <citation type="submission" date="2015-04" db="UniProtKB">
        <authorList>
            <consortium name="EnsemblPlants"/>
        </authorList>
    </citation>
    <scope>IDENTIFICATION</scope>
</reference>
<protein>
    <submittedName>
        <fullName evidence="2">Uncharacterized protein</fullName>
    </submittedName>
</protein>
<dbReference type="EnsemblPlants" id="LPERR09G11980.1">
    <property type="protein sequence ID" value="LPERR09G11980.1"/>
    <property type="gene ID" value="LPERR09G11980"/>
</dbReference>
<sequence>MGKTGACQKNPDVAQEALLGQTTRAEVARRPAEEAARENCMGQRGPRISMHSVSNVYPHGELENSCIGAAMGRPMGGPWVIKPSQVSWVGSTRHLEIIFEATMGQTSGRPGSPHLHPEARQLAAAAHPLAEVAPAGAARHPAATTRLTSYNANLCQHWLKMVVSAMDANMSALARHLDDAVKILYTLHDELQALRMEHACYKDFCK</sequence>
<dbReference type="HOGENOM" id="CLU_1333653_0_0_1"/>
<reference evidence="2 3" key="1">
    <citation type="submission" date="2012-08" db="EMBL/GenBank/DDBJ databases">
        <title>Oryza genome evolution.</title>
        <authorList>
            <person name="Wing R.A."/>
        </authorList>
    </citation>
    <scope>NUCLEOTIDE SEQUENCE</scope>
</reference>
<dbReference type="Proteomes" id="UP000032180">
    <property type="component" value="Chromosome 9"/>
</dbReference>
<feature type="compositionally biased region" description="Basic and acidic residues" evidence="1">
    <location>
        <begin position="26"/>
        <end position="37"/>
    </location>
</feature>
<dbReference type="AlphaFoldDB" id="A0A0D9XFF9"/>
<evidence type="ECO:0000313" key="2">
    <source>
        <dbReference type="EnsemblPlants" id="LPERR09G11980.1"/>
    </source>
</evidence>
<accession>A0A0D9XFF9</accession>